<dbReference type="InterPro" id="IPR020845">
    <property type="entry name" value="AMP-binding_CS"/>
</dbReference>
<dbReference type="CDD" id="cd05907">
    <property type="entry name" value="VL_LC_FACS_like"/>
    <property type="match status" value="1"/>
</dbReference>
<dbReference type="PANTHER" id="PTHR43272:SF33">
    <property type="entry name" value="AMP-BINDING DOMAIN-CONTAINING PROTEIN-RELATED"/>
    <property type="match status" value="1"/>
</dbReference>
<keyword evidence="2" id="KW-0067">ATP-binding</keyword>
<sequence>MPLLSAKDEKVDWAVIDNRMESVAHVFRDRAARTPDGAGFQHFRGDELQTLTWRQVKERAYDLAAGLIVLGVQHEDRVAVASTTRLEWALADLAIMCSGTATSTVYPTTIASEVAFIIADSGSRVVFAEDDTQVAKVREQRDQLPDVIKVVTFDGTSDGDWVITLDELAELGRAALAEDPDLVDRRIDGISRDHMATLIYTSGTTGRPKGAILTHDCIVYEGAAVDAVQLVTQDDLQYLWLPLSHVMGKLLLALSFQVGFPTCIDGRIDKIVENMEIVKPTFMGAAPRIFEKAYARINTVLMEGSPQKVKIATWALGVGRRVAELKERGEPIPVPLRLQHRVADRLVLSKVRARFGGRIKSMVSGSAKLDPEIARWFASCGLLIIEGYGLSETSSASSVNRPTPGSYTFGTVGWPVPGTQFKTGEDGEILMKGPGVMRGYHNAPELTEQVFTDGWFHTGDIGEIDERGFVRITDRKKDVFKTSAGKYVAPSQIEIQFKGLCPYASQFIVYGSERNYVTALVALDEAMIMPWAEEHGLAGRTYAEVVASPEAEQLIQGYVDRLNSGLNRWETVKRFSILPRDLTVEDGELTPSLKLKRKVVSERFAEQVESNYST</sequence>
<dbReference type="InterPro" id="IPR000873">
    <property type="entry name" value="AMP-dep_synth/lig_dom"/>
</dbReference>
<dbReference type="PROSITE" id="PS00455">
    <property type="entry name" value="AMP_BINDING"/>
    <property type="match status" value="1"/>
</dbReference>
<evidence type="ECO:0000259" key="3">
    <source>
        <dbReference type="Pfam" id="PF00501"/>
    </source>
</evidence>
<keyword evidence="1" id="KW-0547">Nucleotide-binding</keyword>
<feature type="domain" description="AMP-dependent synthetase/ligase" evidence="3">
    <location>
        <begin position="27"/>
        <end position="441"/>
    </location>
</feature>
<dbReference type="Proteomes" id="UP000431092">
    <property type="component" value="Unassembled WGS sequence"/>
</dbReference>
<dbReference type="Pfam" id="PF23562">
    <property type="entry name" value="AMP-binding_C_3"/>
    <property type="match status" value="1"/>
</dbReference>
<dbReference type="GO" id="GO:0016020">
    <property type="term" value="C:membrane"/>
    <property type="evidence" value="ECO:0007669"/>
    <property type="project" value="TreeGrafter"/>
</dbReference>
<evidence type="ECO:0000313" key="4">
    <source>
        <dbReference type="EMBL" id="MTB71617.1"/>
    </source>
</evidence>
<dbReference type="EMBL" id="WLVL01000023">
    <property type="protein sequence ID" value="MTB71617.1"/>
    <property type="molecule type" value="Genomic_DNA"/>
</dbReference>
<evidence type="ECO:0000313" key="5">
    <source>
        <dbReference type="Proteomes" id="UP000431092"/>
    </source>
</evidence>
<comment type="caution">
    <text evidence="4">The sequence shown here is derived from an EMBL/GenBank/DDBJ whole genome shotgun (WGS) entry which is preliminary data.</text>
</comment>
<evidence type="ECO:0000256" key="1">
    <source>
        <dbReference type="ARBA" id="ARBA00022741"/>
    </source>
</evidence>
<name>A0A6I3ID12_9MICO</name>
<protein>
    <submittedName>
        <fullName evidence="4">AMP-binding protein</fullName>
    </submittedName>
</protein>
<reference evidence="4 5" key="1">
    <citation type="submission" date="2019-11" db="EMBL/GenBank/DDBJ databases">
        <title>Whole genome sequencing identifies a novel species of the genus Arsenicicoccus isolated from human blood.</title>
        <authorList>
            <person name="Jeong J.H."/>
            <person name="Kweon O.J."/>
            <person name="Kim H.R."/>
            <person name="Kim T.-H."/>
            <person name="Ha S.-M."/>
            <person name="Lee M.-K."/>
        </authorList>
    </citation>
    <scope>NUCLEOTIDE SEQUENCE [LARGE SCALE GENOMIC DNA]</scope>
    <source>
        <strain evidence="4 5">MKL-02</strain>
    </source>
</reference>
<accession>A0A6I3ID12</accession>
<organism evidence="4 5">
    <name type="scientific">Arsenicicoccus cauae</name>
    <dbReference type="NCBI Taxonomy" id="2663847"/>
    <lineage>
        <taxon>Bacteria</taxon>
        <taxon>Bacillati</taxon>
        <taxon>Actinomycetota</taxon>
        <taxon>Actinomycetes</taxon>
        <taxon>Micrococcales</taxon>
        <taxon>Intrasporangiaceae</taxon>
        <taxon>Arsenicicoccus</taxon>
    </lineage>
</organism>
<dbReference type="PANTHER" id="PTHR43272">
    <property type="entry name" value="LONG-CHAIN-FATTY-ACID--COA LIGASE"/>
    <property type="match status" value="1"/>
</dbReference>
<dbReference type="Pfam" id="PF00501">
    <property type="entry name" value="AMP-binding"/>
    <property type="match status" value="1"/>
</dbReference>
<proteinExistence type="predicted"/>
<keyword evidence="5" id="KW-1185">Reference proteome</keyword>
<dbReference type="InterPro" id="IPR042099">
    <property type="entry name" value="ANL_N_sf"/>
</dbReference>
<dbReference type="GO" id="GO:0005524">
    <property type="term" value="F:ATP binding"/>
    <property type="evidence" value="ECO:0007669"/>
    <property type="project" value="UniProtKB-KW"/>
</dbReference>
<gene>
    <name evidence="4" type="ORF">GGG17_06465</name>
</gene>
<dbReference type="GO" id="GO:0004467">
    <property type="term" value="F:long-chain fatty acid-CoA ligase activity"/>
    <property type="evidence" value="ECO:0007669"/>
    <property type="project" value="TreeGrafter"/>
</dbReference>
<dbReference type="AlphaFoldDB" id="A0A6I3ID12"/>
<dbReference type="SUPFAM" id="SSF56801">
    <property type="entry name" value="Acetyl-CoA synthetase-like"/>
    <property type="match status" value="1"/>
</dbReference>
<evidence type="ECO:0000256" key="2">
    <source>
        <dbReference type="ARBA" id="ARBA00022840"/>
    </source>
</evidence>
<dbReference type="RefSeq" id="WP_154592951.1">
    <property type="nucleotide sequence ID" value="NZ_CP171001.1"/>
</dbReference>
<dbReference type="Gene3D" id="3.40.50.12780">
    <property type="entry name" value="N-terminal domain of ligase-like"/>
    <property type="match status" value="1"/>
</dbReference>